<sequence length="387" mass="41484">MNQDRLRLDLAGLAEEVTPVDLRDRALRTSRRLGIQRAVATSAAALVVLAAATGTALAIRPNGQGPAPAPAGPSVTTTAPPVEVTPTPERSATTSPTGSPARPPAVLPGTRYYLEMTDTRARIHAVRSGSDQVVHQISYARYGCEPNTITISPDGKRVAWVQNSTDNGTSGVLLAATIGKPGATRLLDDVNCLGTRPLVWKNSGQLLVHKKTREPVLIDVAANRRINGDPSLERPAGRTDDMADSRVWSADGTWMAVSTEDKSYKPFVTDGERTYEYTYTPPQEEAAHWGGWEARSVSLDGRYVSVGWEGTDPSRHDDSFAVVDTTTSKVVDLPGSGDIRSIMFTVDNKVIVKRAAGITVLDSSFTPLGTVTESAPVRAMRLLAYVP</sequence>
<dbReference type="Proteomes" id="UP000198605">
    <property type="component" value="Unassembled WGS sequence"/>
</dbReference>
<keyword evidence="2" id="KW-0472">Membrane</keyword>
<feature type="transmembrane region" description="Helical" evidence="2">
    <location>
        <begin position="38"/>
        <end position="59"/>
    </location>
</feature>
<organism evidence="3 4">
    <name type="scientific">Micromonospora chersina</name>
    <dbReference type="NCBI Taxonomy" id="47854"/>
    <lineage>
        <taxon>Bacteria</taxon>
        <taxon>Bacillati</taxon>
        <taxon>Actinomycetota</taxon>
        <taxon>Actinomycetes</taxon>
        <taxon>Micromonosporales</taxon>
        <taxon>Micromonosporaceae</taxon>
        <taxon>Micromonospora</taxon>
    </lineage>
</organism>
<gene>
    <name evidence="3" type="ORF">GA0070603_3949</name>
</gene>
<evidence type="ECO:0000256" key="2">
    <source>
        <dbReference type="SAM" id="Phobius"/>
    </source>
</evidence>
<protein>
    <submittedName>
        <fullName evidence="3">WD40-like Beta Propeller Repeat</fullName>
    </submittedName>
</protein>
<dbReference type="Gene3D" id="2.130.10.10">
    <property type="entry name" value="YVTN repeat-like/Quinoprotein amine dehydrogenase"/>
    <property type="match status" value="1"/>
</dbReference>
<keyword evidence="2" id="KW-1133">Transmembrane helix</keyword>
<dbReference type="GeneID" id="43280579"/>
<reference evidence="4" key="1">
    <citation type="submission" date="2016-06" db="EMBL/GenBank/DDBJ databases">
        <authorList>
            <person name="Varghese N."/>
            <person name="Submissions Spin"/>
        </authorList>
    </citation>
    <scope>NUCLEOTIDE SEQUENCE [LARGE SCALE GENOMIC DNA]</scope>
    <source>
        <strain evidence="4">DSM 44151</strain>
    </source>
</reference>
<dbReference type="STRING" id="47854.GA0070603_3949"/>
<dbReference type="SUPFAM" id="SSF82171">
    <property type="entry name" value="DPP6 N-terminal domain-like"/>
    <property type="match status" value="1"/>
</dbReference>
<feature type="compositionally biased region" description="Low complexity" evidence="1">
    <location>
        <begin position="62"/>
        <end position="88"/>
    </location>
</feature>
<evidence type="ECO:0000313" key="3">
    <source>
        <dbReference type="EMBL" id="SCL65319.1"/>
    </source>
</evidence>
<keyword evidence="4" id="KW-1185">Reference proteome</keyword>
<keyword evidence="2" id="KW-0812">Transmembrane</keyword>
<dbReference type="EMBL" id="FMIB01000002">
    <property type="protein sequence ID" value="SCL65319.1"/>
    <property type="molecule type" value="Genomic_DNA"/>
</dbReference>
<accession>A0A1C6VG86</accession>
<evidence type="ECO:0000313" key="4">
    <source>
        <dbReference type="Proteomes" id="UP000198605"/>
    </source>
</evidence>
<dbReference type="InterPro" id="IPR015943">
    <property type="entry name" value="WD40/YVTN_repeat-like_dom_sf"/>
</dbReference>
<dbReference type="AlphaFoldDB" id="A0A1C6VG86"/>
<proteinExistence type="predicted"/>
<dbReference type="OrthoDB" id="3347970at2"/>
<name>A0A1C6VG86_9ACTN</name>
<evidence type="ECO:0000256" key="1">
    <source>
        <dbReference type="SAM" id="MobiDB-lite"/>
    </source>
</evidence>
<dbReference type="RefSeq" id="WP_091316210.1">
    <property type="nucleotide sequence ID" value="NZ_FMIB01000002.1"/>
</dbReference>
<feature type="region of interest" description="Disordered" evidence="1">
    <location>
        <begin position="62"/>
        <end position="107"/>
    </location>
</feature>